<keyword evidence="2" id="KW-1185">Reference proteome</keyword>
<reference evidence="1 2" key="2">
    <citation type="journal article" date="2015" name="Antonie Van Leeuwenhoek">
        <title>Ecophysiological diversity of a novel member of the genus Alteromonas, and description of Alteromonas mediterranea sp. nov.</title>
        <authorList>
            <person name="Ivanova E.P."/>
            <person name="Lopez-Perez M."/>
            <person name="Zabalos M."/>
            <person name="Nguyen S.H."/>
            <person name="Webb H.K."/>
            <person name="Ryan J."/>
            <person name="Lagutin K."/>
            <person name="Vyssotski M."/>
            <person name="Crawford R.J."/>
            <person name="Rodriguez-Valera F."/>
        </authorList>
    </citation>
    <scope>NUCLEOTIDE SEQUENCE [LARGE SCALE GENOMIC DNA]</scope>
    <source>
        <strain evidence="2">DSM 17117 / CIP 110805 / LMG 28347 / Deep ecotype</strain>
    </source>
</reference>
<gene>
    <name evidence="1" type="ORF">MADE_000001022355</name>
</gene>
<dbReference type="KEGG" id="amc:MADE_000001022355"/>
<sequence length="229" mass="26623">MMLAVMQPYLFPYLGYYQLAYHVNKFIFYDDVNFIKGGYINRNNILANGRRQLFTIPVEKSSSNRKINELHFSNNRKKVVKTIEQSYRRAPYFEAVIPIVCEILNSSETHVPKLCSDSVGSVFKYLGLEFNSSFSSDLHYNRDASAKDKLYSICKILKADKYCNMKNGQSLYSKDEFAEKGIELSFLEMENFSYYQGKNDFVSHLSIIDILMWNDKSAVKALMKKYIIS</sequence>
<dbReference type="Proteomes" id="UP000001870">
    <property type="component" value="Chromosome"/>
</dbReference>
<evidence type="ECO:0000313" key="1">
    <source>
        <dbReference type="EMBL" id="AGV54059.1"/>
    </source>
</evidence>
<organism evidence="1 2">
    <name type="scientific">Alteromonas mediterranea (strain DSM 17117 / CIP 110805 / LMG 28347 / Deep ecotype)</name>
    <dbReference type="NCBI Taxonomy" id="1774373"/>
    <lineage>
        <taxon>Bacteria</taxon>
        <taxon>Pseudomonadati</taxon>
        <taxon>Pseudomonadota</taxon>
        <taxon>Gammaproteobacteria</taxon>
        <taxon>Alteromonadales</taxon>
        <taxon>Alteromonadaceae</taxon>
        <taxon>Alteromonas/Salinimonas group</taxon>
        <taxon>Alteromonas</taxon>
    </lineage>
</organism>
<protein>
    <recommendedName>
        <fullName evidence="3">WbqC-like protein</fullName>
    </recommendedName>
</protein>
<dbReference type="EMBL" id="CP001103">
    <property type="protein sequence ID" value="AGV54059.1"/>
    <property type="molecule type" value="Genomic_DNA"/>
</dbReference>
<dbReference type="InterPro" id="IPR014985">
    <property type="entry name" value="WbqC"/>
</dbReference>
<accession>T2DMG2</accession>
<evidence type="ECO:0008006" key="3">
    <source>
        <dbReference type="Google" id="ProtNLM"/>
    </source>
</evidence>
<dbReference type="Pfam" id="PF08889">
    <property type="entry name" value="WbqC"/>
    <property type="match status" value="1"/>
</dbReference>
<evidence type="ECO:0000313" key="2">
    <source>
        <dbReference type="Proteomes" id="UP000001870"/>
    </source>
</evidence>
<dbReference type="HOGENOM" id="CLU_079350_0_0_6"/>
<dbReference type="RefSeq" id="WP_023559805.1">
    <property type="nucleotide sequence ID" value="NC_011138.3"/>
</dbReference>
<name>T2DMG2_ALTMD</name>
<proteinExistence type="predicted"/>
<reference evidence="1 2" key="1">
    <citation type="journal article" date="2008" name="ISME J.">
        <title>Comparative genomics of two ecotypes of the marine planktonic copiotroph Alteromonas macleodii suggests alternative lifestyles associated with different kinds of particulate organic matter.</title>
        <authorList>
            <person name="Ivars-Martinez E."/>
            <person name="Martin-Cuadrado A.B."/>
            <person name="D'Auria G."/>
            <person name="Mira A."/>
            <person name="Ferriera S."/>
            <person name="Johnson J."/>
            <person name="Friedman R."/>
            <person name="Rodriguez-Valera F."/>
        </authorList>
    </citation>
    <scope>NUCLEOTIDE SEQUENCE [LARGE SCALE GENOMIC DNA]</scope>
    <source>
        <strain evidence="2">DSM 17117 / CIP 110805 / LMG 28347 / Deep ecotype</strain>
    </source>
</reference>
<dbReference type="AlphaFoldDB" id="T2DMG2"/>